<feature type="transmembrane region" description="Helical" evidence="5">
    <location>
        <begin position="247"/>
        <end position="267"/>
    </location>
</feature>
<organism evidence="6 7">
    <name type="scientific">Aspergillus sclerotialis</name>
    <dbReference type="NCBI Taxonomy" id="2070753"/>
    <lineage>
        <taxon>Eukaryota</taxon>
        <taxon>Fungi</taxon>
        <taxon>Dikarya</taxon>
        <taxon>Ascomycota</taxon>
        <taxon>Pezizomycotina</taxon>
        <taxon>Eurotiomycetes</taxon>
        <taxon>Eurotiomycetidae</taxon>
        <taxon>Eurotiales</taxon>
        <taxon>Aspergillaceae</taxon>
        <taxon>Aspergillus</taxon>
        <taxon>Aspergillus subgen. Polypaecilum</taxon>
    </lineage>
</organism>
<dbReference type="Pfam" id="PF04479">
    <property type="entry name" value="RTA1"/>
    <property type="match status" value="1"/>
</dbReference>
<feature type="transmembrane region" description="Helical" evidence="5">
    <location>
        <begin position="47"/>
        <end position="64"/>
    </location>
</feature>
<dbReference type="Proteomes" id="UP000266188">
    <property type="component" value="Unassembled WGS sequence"/>
</dbReference>
<keyword evidence="7" id="KW-1185">Reference proteome</keyword>
<evidence type="ECO:0000256" key="2">
    <source>
        <dbReference type="ARBA" id="ARBA00022692"/>
    </source>
</evidence>
<dbReference type="PANTHER" id="PTHR31465">
    <property type="entry name" value="PROTEIN RTA1-RELATED"/>
    <property type="match status" value="1"/>
</dbReference>
<feature type="transmembrane region" description="Helical" evidence="5">
    <location>
        <begin position="20"/>
        <end position="40"/>
    </location>
</feature>
<dbReference type="InterPro" id="IPR007568">
    <property type="entry name" value="RTA1"/>
</dbReference>
<evidence type="ECO:0000256" key="3">
    <source>
        <dbReference type="ARBA" id="ARBA00022989"/>
    </source>
</evidence>
<feature type="transmembrane region" description="Helical" evidence="5">
    <location>
        <begin position="123"/>
        <end position="141"/>
    </location>
</feature>
<gene>
    <name evidence="6" type="ORF">PHISCL_04540</name>
</gene>
<evidence type="ECO:0000256" key="4">
    <source>
        <dbReference type="ARBA" id="ARBA00023136"/>
    </source>
</evidence>
<feature type="transmembrane region" description="Helical" evidence="5">
    <location>
        <begin position="161"/>
        <end position="184"/>
    </location>
</feature>
<sequence>MEDGQPVPGSLYVYVPNKVAPIFFTVAFAASATGHIWQCFHYKCFKLIWLHPFCAVVFTVGYALREYGAFNYSYSNTENLIIYVLSQVFIYICPPLLELANYHVLGRIFYYVPYLSPLSPGKVRSTFGALMALVETINALGVSLSSKPSASPNQQELGRRLTISALVIQLVVIITFVSLASTFHRRCNQVNIQAKAILTLLVILYISMSLILIRCVYRLVEHLGNTKIDLGDLDALRTLSPILRYEWFFYVFEATLMLFNSVLWNIWCPGRYLPRDHHVYLAPDGTTELKREEKPDGRSLLLRIVSALTFGCFFRKKENLMIGTYPTAQRQA</sequence>
<comment type="caution">
    <text evidence="6">The sequence shown here is derived from an EMBL/GenBank/DDBJ whole genome shotgun (WGS) entry which is preliminary data.</text>
</comment>
<evidence type="ECO:0000256" key="5">
    <source>
        <dbReference type="SAM" id="Phobius"/>
    </source>
</evidence>
<keyword evidence="2 5" id="KW-0812">Transmembrane</keyword>
<proteinExistence type="predicted"/>
<feature type="transmembrane region" description="Helical" evidence="5">
    <location>
        <begin position="196"/>
        <end position="220"/>
    </location>
</feature>
<dbReference type="OrthoDB" id="3358017at2759"/>
<evidence type="ECO:0000256" key="1">
    <source>
        <dbReference type="ARBA" id="ARBA00004141"/>
    </source>
</evidence>
<feature type="transmembrane region" description="Helical" evidence="5">
    <location>
        <begin position="80"/>
        <end position="102"/>
    </location>
</feature>
<dbReference type="PANTHER" id="PTHR31465:SF34">
    <property type="entry name" value="DOMAIN PROTEIN, PUTATIVE (AFU_ORTHOLOGUE AFUA_3G00480)-RELATED"/>
    <property type="match status" value="1"/>
</dbReference>
<dbReference type="GO" id="GO:0016020">
    <property type="term" value="C:membrane"/>
    <property type="evidence" value="ECO:0007669"/>
    <property type="project" value="UniProtKB-SubCell"/>
</dbReference>
<evidence type="ECO:0000313" key="6">
    <source>
        <dbReference type="EMBL" id="RJE23139.1"/>
    </source>
</evidence>
<keyword evidence="4 5" id="KW-0472">Membrane</keyword>
<dbReference type="AlphaFoldDB" id="A0A3A2ZIR4"/>
<protein>
    <submittedName>
        <fullName evidence="6">RTA1 like protein</fullName>
    </submittedName>
</protein>
<evidence type="ECO:0000313" key="7">
    <source>
        <dbReference type="Proteomes" id="UP000266188"/>
    </source>
</evidence>
<keyword evidence="3 5" id="KW-1133">Transmembrane helix</keyword>
<dbReference type="EMBL" id="MVGC01000134">
    <property type="protein sequence ID" value="RJE23139.1"/>
    <property type="molecule type" value="Genomic_DNA"/>
</dbReference>
<comment type="subcellular location">
    <subcellularLocation>
        <location evidence="1">Membrane</location>
        <topology evidence="1">Multi-pass membrane protein</topology>
    </subcellularLocation>
</comment>
<accession>A0A3A2ZIR4</accession>
<name>A0A3A2ZIR4_9EURO</name>
<reference evidence="7" key="1">
    <citation type="submission" date="2017-02" db="EMBL/GenBank/DDBJ databases">
        <authorList>
            <person name="Tafer H."/>
            <person name="Lopandic K."/>
        </authorList>
    </citation>
    <scope>NUCLEOTIDE SEQUENCE [LARGE SCALE GENOMIC DNA]</scope>
    <source>
        <strain evidence="7">CBS 366.77</strain>
    </source>
</reference>
<dbReference type="STRING" id="2070753.A0A3A2ZIR4"/>